<dbReference type="GO" id="GO:0009307">
    <property type="term" value="P:DNA restriction-modification system"/>
    <property type="evidence" value="ECO:0007669"/>
    <property type="project" value="InterPro"/>
</dbReference>
<name>A0A5U8JE71_SALET</name>
<dbReference type="EMBL" id="AAGTPA010000056">
    <property type="protein sequence ID" value="EBR8436417.1"/>
    <property type="molecule type" value="Genomic_DNA"/>
</dbReference>
<dbReference type="InterPro" id="IPR011335">
    <property type="entry name" value="Restrct_endonuc-II-like"/>
</dbReference>
<comment type="caution">
    <text evidence="2">The sequence shown here is derived from an EMBL/GenBank/DDBJ whole genome shotgun (WGS) entry which is preliminary data.</text>
</comment>
<dbReference type="InterPro" id="IPR038365">
    <property type="entry name" value="EcoRII_C_sf"/>
</dbReference>
<dbReference type="InterPro" id="IPR015109">
    <property type="entry name" value="Restrct_endonuc_II_EcoRII_C"/>
</dbReference>
<protein>
    <recommendedName>
        <fullName evidence="1">Restriction endonuclease type II EcoRII C-terminal domain-containing protein</fullName>
    </recommendedName>
</protein>
<gene>
    <name evidence="2" type="ORF">DOI44_26195</name>
</gene>
<evidence type="ECO:0000259" key="1">
    <source>
        <dbReference type="Pfam" id="PF09019"/>
    </source>
</evidence>
<feature type="domain" description="Restriction endonuclease type II EcoRII C-terminal" evidence="1">
    <location>
        <begin position="1"/>
        <end position="61"/>
    </location>
</feature>
<dbReference type="GO" id="GO:0003677">
    <property type="term" value="F:DNA binding"/>
    <property type="evidence" value="ECO:0007669"/>
    <property type="project" value="InterPro"/>
</dbReference>
<organism evidence="2">
    <name type="scientific">Salmonella enterica subsp. enterica serovar Panama</name>
    <dbReference type="NCBI Taxonomy" id="29472"/>
    <lineage>
        <taxon>Bacteria</taxon>
        <taxon>Pseudomonadati</taxon>
        <taxon>Pseudomonadota</taxon>
        <taxon>Gammaproteobacteria</taxon>
        <taxon>Enterobacterales</taxon>
        <taxon>Enterobacteriaceae</taxon>
        <taxon>Salmonella</taxon>
    </lineage>
</organism>
<dbReference type="Pfam" id="PF09019">
    <property type="entry name" value="EcoRII-C"/>
    <property type="match status" value="1"/>
</dbReference>
<dbReference type="SUPFAM" id="SSF52980">
    <property type="entry name" value="Restriction endonuclease-like"/>
    <property type="match status" value="1"/>
</dbReference>
<reference evidence="2" key="1">
    <citation type="submission" date="2018-06" db="EMBL/GenBank/DDBJ databases">
        <authorList>
            <person name="Ashton P.M."/>
            <person name="Dallman T."/>
            <person name="Nair S."/>
            <person name="De Pinna E."/>
            <person name="Peters T."/>
            <person name="Grant K."/>
        </authorList>
    </citation>
    <scope>NUCLEOTIDE SEQUENCE [LARGE SCALE GENOMIC DNA]</scope>
    <source>
        <strain evidence="2">449454</strain>
    </source>
</reference>
<dbReference type="Gene3D" id="3.40.91.80">
    <property type="match status" value="1"/>
</dbReference>
<dbReference type="GO" id="GO:0009036">
    <property type="term" value="F:type II site-specific deoxyribonuclease activity"/>
    <property type="evidence" value="ECO:0007669"/>
    <property type="project" value="InterPro"/>
</dbReference>
<proteinExistence type="predicted"/>
<dbReference type="Proteomes" id="UP000839597">
    <property type="component" value="Unassembled WGS sequence"/>
</dbReference>
<accession>A0A5U8JE71</accession>
<dbReference type="AlphaFoldDB" id="A0A5U8JE71"/>
<sequence length="61" mass="7112">MFPGISHYHDSEFPHARLTMLASKSTCKDRWRQMLNEAVRISDKHLLTLEPSISENQTNEI</sequence>
<evidence type="ECO:0000313" key="2">
    <source>
        <dbReference type="EMBL" id="EBR8436417.1"/>
    </source>
</evidence>